<organism evidence="1 2">
    <name type="scientific">Vibrio europaeus</name>
    <dbReference type="NCBI Taxonomy" id="300876"/>
    <lineage>
        <taxon>Bacteria</taxon>
        <taxon>Pseudomonadati</taxon>
        <taxon>Pseudomonadota</taxon>
        <taxon>Gammaproteobacteria</taxon>
        <taxon>Vibrionales</taxon>
        <taxon>Vibrionaceae</taxon>
        <taxon>Vibrio</taxon>
        <taxon>Vibrio oreintalis group</taxon>
    </lineage>
</organism>
<accession>A0ABT5GZH0</accession>
<evidence type="ECO:0000313" key="1">
    <source>
        <dbReference type="EMBL" id="MDC5742581.1"/>
    </source>
</evidence>
<protein>
    <recommendedName>
        <fullName evidence="3">Topoisomerase II</fullName>
    </recommendedName>
</protein>
<proteinExistence type="predicted"/>
<sequence>MLEFEKHIQDTCEHLEEIVSLMGGHLSKDLDSISTLEEVLTSVVNENDEEATSGARYLIAVYLGEIVINAAGGEWIKSTISNNIALSIDNQQSFPLEAVEEFIKKPKNGQLEFFAKGLISANRI</sequence>
<dbReference type="RefSeq" id="WP_242423029.1">
    <property type="nucleotide sequence ID" value="NZ_JAPFIM010000026.1"/>
</dbReference>
<reference evidence="1" key="1">
    <citation type="submission" date="2022-11" db="EMBL/GenBank/DDBJ databases">
        <title>Role of the vibriolysin VemA secreted by the emergent pathogen Vibrio europaeus in the colonization of Manila clam mucus.</title>
        <authorList>
            <person name="Martinez C."/>
            <person name="Rodriguez S."/>
            <person name="Vences A."/>
            <person name="Barja J.L."/>
            <person name="Toranzo A.E."/>
            <person name="Dubert J."/>
        </authorList>
    </citation>
    <scope>NUCLEOTIDE SEQUENCE</scope>
    <source>
        <strain evidence="1">3454</strain>
    </source>
</reference>
<name>A0ABT5GZH0_9VIBR</name>
<keyword evidence="2" id="KW-1185">Reference proteome</keyword>
<dbReference type="Proteomes" id="UP001150001">
    <property type="component" value="Unassembled WGS sequence"/>
</dbReference>
<evidence type="ECO:0000313" key="2">
    <source>
        <dbReference type="Proteomes" id="UP001150001"/>
    </source>
</evidence>
<dbReference type="EMBL" id="JAPFIT010000026">
    <property type="protein sequence ID" value="MDC5742581.1"/>
    <property type="molecule type" value="Genomic_DNA"/>
</dbReference>
<comment type="caution">
    <text evidence="1">The sequence shown here is derived from an EMBL/GenBank/DDBJ whole genome shotgun (WGS) entry which is preliminary data.</text>
</comment>
<gene>
    <name evidence="1" type="ORF">OPW20_21185</name>
</gene>
<evidence type="ECO:0008006" key="3">
    <source>
        <dbReference type="Google" id="ProtNLM"/>
    </source>
</evidence>
<dbReference type="GeneID" id="78074977"/>